<evidence type="ECO:0000256" key="1">
    <source>
        <dbReference type="SAM" id="MobiDB-lite"/>
    </source>
</evidence>
<reference evidence="2 3" key="1">
    <citation type="submission" date="2023-08" db="EMBL/GenBank/DDBJ databases">
        <title>Black Yeasts Isolated from many extreme environments.</title>
        <authorList>
            <person name="Coleine C."/>
            <person name="Stajich J.E."/>
            <person name="Selbmann L."/>
        </authorList>
    </citation>
    <scope>NUCLEOTIDE SEQUENCE [LARGE SCALE GENOMIC DNA]</scope>
    <source>
        <strain evidence="2 3">CCFEE 6328</strain>
    </source>
</reference>
<sequence>MPRGGRRQVAAEDDDSDSGYGLEPMSPNTKKEHDKKKIMMADLGVATANFIKTSDYSNRTMRSNLPLIRQCDIPNTEEAKVVKENKAQLSDWRNFGQTPEAQETASGDPLIGGMNGNGHRPETRAALNADETRLGRPITLDDTYDDRPRRPGFGKMSNSTGQAPQLKAPPVLPASTSKNVPKKRRGAATQARPWPPPALQDTPAFMKAGGNQSTPKKAGQTAKAVTGNTAVSGQAGLSRPPARKTAIVGQPLVDPSTFMSSVTKLISPGPKVAEPVQAQGSLATSAVVAQAPPSPSSAPTINVNISTDAIRKVPVTEFSFPLSGALAPGHVSTHTDGEPSPAALSGFSPSAESQAAPQVADVDALADALVGLGIEGASVNDPPTVEKQYLTATSPMDTASQSDSLMDSPVPEDIAAHVLVTSKDKSVVVIDGVRYVQEAELLALKGYLEKPDKDVDTGHRMNVSPLVSPATNTLDPSSNQIRAESLLSSSDVAASSMAMPSVKSNPFSPREPVTEEVKVQALANSTSADQLSEPPMQTQSRSLDEALVAAVRAAIPSSGAQTTVQASTIPKTSKTTVTGNTIISKWAVPVEAAEPSGMQPVSRARTDPKPTKTTDVINTIISKWATPIERAKPSVLQPKSSNGTQAHASKAVPTVKPIGIRQGPTPTAAQSATEGIIGDRRIFGRVSTYAANGPIHEEPPPRPAPQRKYHAPGPGYAMLLADLQAAGAVPSSVAKEASADEEL</sequence>
<name>A0ABR0J5D6_9EURO</name>
<keyword evidence="3" id="KW-1185">Reference proteome</keyword>
<feature type="region of interest" description="Disordered" evidence="1">
    <location>
        <begin position="690"/>
        <end position="713"/>
    </location>
</feature>
<evidence type="ECO:0000313" key="2">
    <source>
        <dbReference type="EMBL" id="KAK5057020.1"/>
    </source>
</evidence>
<gene>
    <name evidence="2" type="ORF">LTR69_007658</name>
</gene>
<feature type="region of interest" description="Disordered" evidence="1">
    <location>
        <begin position="99"/>
        <end position="122"/>
    </location>
</feature>
<feature type="region of interest" description="Disordered" evidence="1">
    <location>
        <begin position="135"/>
        <end position="222"/>
    </location>
</feature>
<protein>
    <submittedName>
        <fullName evidence="2">Uncharacterized protein</fullName>
    </submittedName>
</protein>
<accession>A0ABR0J5D6</accession>
<dbReference type="EMBL" id="JAVRRF010000017">
    <property type="protein sequence ID" value="KAK5057020.1"/>
    <property type="molecule type" value="Genomic_DNA"/>
</dbReference>
<feature type="region of interest" description="Disordered" evidence="1">
    <location>
        <begin position="1"/>
        <end position="35"/>
    </location>
</feature>
<feature type="region of interest" description="Disordered" evidence="1">
    <location>
        <begin position="329"/>
        <end position="352"/>
    </location>
</feature>
<comment type="caution">
    <text evidence="2">The sequence shown here is derived from an EMBL/GenBank/DDBJ whole genome shotgun (WGS) entry which is preliminary data.</text>
</comment>
<proteinExistence type="predicted"/>
<dbReference type="Proteomes" id="UP001345691">
    <property type="component" value="Unassembled WGS sequence"/>
</dbReference>
<evidence type="ECO:0000313" key="3">
    <source>
        <dbReference type="Proteomes" id="UP001345691"/>
    </source>
</evidence>
<organism evidence="2 3">
    <name type="scientific">Exophiala sideris</name>
    <dbReference type="NCBI Taxonomy" id="1016849"/>
    <lineage>
        <taxon>Eukaryota</taxon>
        <taxon>Fungi</taxon>
        <taxon>Dikarya</taxon>
        <taxon>Ascomycota</taxon>
        <taxon>Pezizomycotina</taxon>
        <taxon>Eurotiomycetes</taxon>
        <taxon>Chaetothyriomycetidae</taxon>
        <taxon>Chaetothyriales</taxon>
        <taxon>Herpotrichiellaceae</taxon>
        <taxon>Exophiala</taxon>
    </lineage>
</organism>
<feature type="region of interest" description="Disordered" evidence="1">
    <location>
        <begin position="594"/>
        <end position="613"/>
    </location>
</feature>